<comment type="caution">
    <text evidence="5">The sequence shown here is derived from an EMBL/GenBank/DDBJ whole genome shotgun (WGS) entry which is preliminary data.</text>
</comment>
<dbReference type="GO" id="GO:0045504">
    <property type="term" value="F:dynein heavy chain binding"/>
    <property type="evidence" value="ECO:0007669"/>
    <property type="project" value="TreeGrafter"/>
</dbReference>
<protein>
    <submittedName>
        <fullName evidence="5">WGS project CCBQ000000000 data, contig 00015</fullName>
    </submittedName>
</protein>
<dbReference type="InterPro" id="IPR015943">
    <property type="entry name" value="WD40/YVTN_repeat-like_dom_sf"/>
</dbReference>
<evidence type="ECO:0000256" key="1">
    <source>
        <dbReference type="ARBA" id="ARBA00022490"/>
    </source>
</evidence>
<dbReference type="AlphaFoldDB" id="A0A0A8L9U6"/>
<reference evidence="5 6" key="1">
    <citation type="submission" date="2014-03" db="EMBL/GenBank/DDBJ databases">
        <title>The genome of Kluyveromyces dobzhanskii.</title>
        <authorList>
            <person name="Nystedt B."/>
            <person name="Astrom S."/>
        </authorList>
    </citation>
    <scope>NUCLEOTIDE SEQUENCE [LARGE SCALE GENOMIC DNA]</scope>
    <source>
        <strain evidence="5 6">CBS 2104</strain>
    </source>
</reference>
<proteinExistence type="predicted"/>
<evidence type="ECO:0000313" key="5">
    <source>
        <dbReference type="EMBL" id="CDO95831.1"/>
    </source>
</evidence>
<dbReference type="SUPFAM" id="SSF50978">
    <property type="entry name" value="WD40 repeat-like"/>
    <property type="match status" value="1"/>
</dbReference>
<dbReference type="Gene3D" id="2.130.10.10">
    <property type="entry name" value="YVTN repeat-like/Quinoprotein amine dehydrogenase"/>
    <property type="match status" value="1"/>
</dbReference>
<keyword evidence="4" id="KW-0175">Coiled coil</keyword>
<evidence type="ECO:0000313" key="6">
    <source>
        <dbReference type="Proteomes" id="UP000031516"/>
    </source>
</evidence>
<evidence type="ECO:0000256" key="2">
    <source>
        <dbReference type="ARBA" id="ARBA00022574"/>
    </source>
</evidence>
<dbReference type="PANTHER" id="PTHR12442:SF22">
    <property type="entry name" value="CYTOPLASMIC DYNEIN 1 INTERMEDIATE CHAIN-RELATED"/>
    <property type="match status" value="1"/>
</dbReference>
<dbReference type="OrthoDB" id="366230at2759"/>
<gene>
    <name evidence="5" type="ORF">KLDO_g4057</name>
</gene>
<dbReference type="InterPro" id="IPR036322">
    <property type="entry name" value="WD40_repeat_dom_sf"/>
</dbReference>
<name>A0A0A8L9U6_9SACH</name>
<keyword evidence="3" id="KW-0677">Repeat</keyword>
<accession>A0A0A8L9U6</accession>
<keyword evidence="6" id="KW-1185">Reference proteome</keyword>
<feature type="coiled-coil region" evidence="4">
    <location>
        <begin position="7"/>
        <end position="34"/>
    </location>
</feature>
<keyword evidence="1" id="KW-0963">Cytoplasm</keyword>
<keyword evidence="2" id="KW-0853">WD repeat</keyword>
<evidence type="ECO:0000256" key="4">
    <source>
        <dbReference type="SAM" id="Coils"/>
    </source>
</evidence>
<evidence type="ECO:0000256" key="3">
    <source>
        <dbReference type="ARBA" id="ARBA00022737"/>
    </source>
</evidence>
<dbReference type="EMBL" id="CCBQ010000045">
    <property type="protein sequence ID" value="CDO95831.1"/>
    <property type="molecule type" value="Genomic_DNA"/>
</dbReference>
<dbReference type="GO" id="GO:0010970">
    <property type="term" value="P:transport along microtubule"/>
    <property type="evidence" value="ECO:0007669"/>
    <property type="project" value="TreeGrafter"/>
</dbReference>
<dbReference type="InterPro" id="IPR050687">
    <property type="entry name" value="Dynein_IC"/>
</dbReference>
<organism evidence="5 6">
    <name type="scientific">Kluyveromyces dobzhanskii CBS 2104</name>
    <dbReference type="NCBI Taxonomy" id="1427455"/>
    <lineage>
        <taxon>Eukaryota</taxon>
        <taxon>Fungi</taxon>
        <taxon>Dikarya</taxon>
        <taxon>Ascomycota</taxon>
        <taxon>Saccharomycotina</taxon>
        <taxon>Saccharomycetes</taxon>
        <taxon>Saccharomycetales</taxon>
        <taxon>Saccharomycetaceae</taxon>
        <taxon>Kluyveromyces</taxon>
    </lineage>
</organism>
<dbReference type="GO" id="GO:0005868">
    <property type="term" value="C:cytoplasmic dynein complex"/>
    <property type="evidence" value="ECO:0007669"/>
    <property type="project" value="TreeGrafter"/>
</dbReference>
<sequence>MDKNERLQLMRQKIEALQQQRKKIDSKHEEISESTLPFISHITNTLFNEEATEKKKVETAEISVQTDLPDATEPVIKRTPVLTYDIGIQTDEYLIKDECIEESRLHSSKVESEEQALTNDSKSAEAEKALDVNEFEFGNVGSFDDYATLNKDTFSLQEALQATLKPATQNFGGGQNLNLYLKIAPKLAVDNDSDSRVISSDVIDDVLVTVTHIIAKYVKSSLVQISHIPSGEILDAVLFRGQNIVRSKFIHNPGSKITSTILSCYTGKIILYELRTIKVNESFRIERNMISVNYHNYPVFTFIFQSYDEHSMLAASTNGQLKSISTLDLSLKEDNDVKIVPIPRTDLSYSNEETQPGDKFYRHLLVISLYDELSILCMVLVPSDPSSLYVGCEDGYIYKVSQLPFKGDKKGQFKIAKDNNGFIPNSTSAVENGSLFHEGPVTGLELCAGIDGVFFSFSIDGDLIFWDAMNHSKLGTVEYEDAILSAKWIAKNGKYYVAILSSFSFQIRPISFAKDPEDKWQWADTLISETLTLVPSDTPLTEFSSFEFISTEETGSIVLCGTDSTIFCYAIKSL</sequence>
<dbReference type="Proteomes" id="UP000031516">
    <property type="component" value="Unassembled WGS sequence"/>
</dbReference>
<dbReference type="PANTHER" id="PTHR12442">
    <property type="entry name" value="DYNEIN INTERMEDIATE CHAIN"/>
    <property type="match status" value="1"/>
</dbReference>
<dbReference type="GO" id="GO:0045503">
    <property type="term" value="F:dynein light chain binding"/>
    <property type="evidence" value="ECO:0007669"/>
    <property type="project" value="TreeGrafter"/>
</dbReference>